<keyword evidence="1" id="KW-0862">Zinc</keyword>
<comment type="caution">
    <text evidence="4">The sequence shown here is derived from an EMBL/GenBank/DDBJ whole genome shotgun (WGS) entry which is preliminary data.</text>
</comment>
<accession>A0A1Y2H9S9</accession>
<keyword evidence="5" id="KW-1185">Reference proteome</keyword>
<protein>
    <recommendedName>
        <fullName evidence="3">SWIM-type domain-containing protein</fullName>
    </recommendedName>
</protein>
<dbReference type="EMBL" id="MCFL01000126">
    <property type="protein sequence ID" value="ORZ29802.1"/>
    <property type="molecule type" value="Genomic_DNA"/>
</dbReference>
<organism evidence="4 5">
    <name type="scientific">Catenaria anguillulae PL171</name>
    <dbReference type="NCBI Taxonomy" id="765915"/>
    <lineage>
        <taxon>Eukaryota</taxon>
        <taxon>Fungi</taxon>
        <taxon>Fungi incertae sedis</taxon>
        <taxon>Blastocladiomycota</taxon>
        <taxon>Blastocladiomycetes</taxon>
        <taxon>Blastocladiales</taxon>
        <taxon>Catenariaceae</taxon>
        <taxon>Catenaria</taxon>
    </lineage>
</organism>
<evidence type="ECO:0000256" key="1">
    <source>
        <dbReference type="PROSITE-ProRule" id="PRU00325"/>
    </source>
</evidence>
<sequence length="264" mass="28098">MTCSSRCISLLLQLIERDSADGHSGTPVPTGSPHKCSETSSKLPDRLLTHLATLLPESLVHEALRILDHATIVVFKPPDLSTPTQIPPPLSLAVLIPPDPNQVGAGGNACSTLPQPIGVGDGDGVGYRDIVDWMQQAMQPVLGFRNQQLQEIQQQQQSRRGFNSRRSSGASVAGTAMRLPQIWGQLPAVCLLDGNHCSCPAFRSLVVEQGESLVCPHILAAVLAYHSDPTISLPISASASADIAFHWMCGTGVFDSSVFPKPSS</sequence>
<keyword evidence="1" id="KW-0863">Zinc-finger</keyword>
<dbReference type="OrthoDB" id="337581at2759"/>
<evidence type="ECO:0000259" key="3">
    <source>
        <dbReference type="PROSITE" id="PS50966"/>
    </source>
</evidence>
<evidence type="ECO:0000313" key="5">
    <source>
        <dbReference type="Proteomes" id="UP000193411"/>
    </source>
</evidence>
<name>A0A1Y2H9S9_9FUNG</name>
<dbReference type="GO" id="GO:0008270">
    <property type="term" value="F:zinc ion binding"/>
    <property type="evidence" value="ECO:0007669"/>
    <property type="project" value="UniProtKB-KW"/>
</dbReference>
<feature type="region of interest" description="Disordered" evidence="2">
    <location>
        <begin position="19"/>
        <end position="41"/>
    </location>
</feature>
<dbReference type="AlphaFoldDB" id="A0A1Y2H9S9"/>
<dbReference type="InterPro" id="IPR007527">
    <property type="entry name" value="Znf_SWIM"/>
</dbReference>
<proteinExistence type="predicted"/>
<dbReference type="Proteomes" id="UP000193411">
    <property type="component" value="Unassembled WGS sequence"/>
</dbReference>
<keyword evidence="1" id="KW-0479">Metal-binding</keyword>
<feature type="domain" description="SWIM-type" evidence="3">
    <location>
        <begin position="188"/>
        <end position="226"/>
    </location>
</feature>
<gene>
    <name evidence="4" type="ORF">BCR44DRAFT_59520</name>
</gene>
<evidence type="ECO:0000256" key="2">
    <source>
        <dbReference type="SAM" id="MobiDB-lite"/>
    </source>
</evidence>
<dbReference type="PROSITE" id="PS50966">
    <property type="entry name" value="ZF_SWIM"/>
    <property type="match status" value="1"/>
</dbReference>
<reference evidence="4 5" key="1">
    <citation type="submission" date="2016-07" db="EMBL/GenBank/DDBJ databases">
        <title>Pervasive Adenine N6-methylation of Active Genes in Fungi.</title>
        <authorList>
            <consortium name="DOE Joint Genome Institute"/>
            <person name="Mondo S.J."/>
            <person name="Dannebaum R.O."/>
            <person name="Kuo R.C."/>
            <person name="Labutti K."/>
            <person name="Haridas S."/>
            <person name="Kuo A."/>
            <person name="Salamov A."/>
            <person name="Ahrendt S.R."/>
            <person name="Lipzen A."/>
            <person name="Sullivan W."/>
            <person name="Andreopoulos W.B."/>
            <person name="Clum A."/>
            <person name="Lindquist E."/>
            <person name="Daum C."/>
            <person name="Ramamoorthy G.K."/>
            <person name="Gryganskyi A."/>
            <person name="Culley D."/>
            <person name="Magnuson J.K."/>
            <person name="James T.Y."/>
            <person name="O'Malley M.A."/>
            <person name="Stajich J.E."/>
            <person name="Spatafora J.W."/>
            <person name="Visel A."/>
            <person name="Grigoriev I.V."/>
        </authorList>
    </citation>
    <scope>NUCLEOTIDE SEQUENCE [LARGE SCALE GENOMIC DNA]</scope>
    <source>
        <strain evidence="4 5">PL171</strain>
    </source>
</reference>
<evidence type="ECO:0000313" key="4">
    <source>
        <dbReference type="EMBL" id="ORZ29802.1"/>
    </source>
</evidence>